<comment type="caution">
    <text evidence="2">The sequence shown here is derived from an EMBL/GenBank/DDBJ whole genome shotgun (WGS) entry which is preliminary data.</text>
</comment>
<dbReference type="SMART" id="SM00873">
    <property type="entry name" value="B3_4"/>
    <property type="match status" value="1"/>
</dbReference>
<dbReference type="EMBL" id="CAJOBC010004430">
    <property type="protein sequence ID" value="CAF3827432.1"/>
    <property type="molecule type" value="Genomic_DNA"/>
</dbReference>
<protein>
    <recommendedName>
        <fullName evidence="1">B3/B4 tRNA-binding domain-containing protein</fullName>
    </recommendedName>
</protein>
<dbReference type="InterPro" id="IPR005146">
    <property type="entry name" value="B3/B4_tRNA-bd"/>
</dbReference>
<dbReference type="InterPro" id="IPR045060">
    <property type="entry name" value="Phe-tRNA-ligase_IIc_bsu"/>
</dbReference>
<reference evidence="2" key="1">
    <citation type="submission" date="2021-02" db="EMBL/GenBank/DDBJ databases">
        <authorList>
            <person name="Nowell W R."/>
        </authorList>
    </citation>
    <scope>NUCLEOTIDE SEQUENCE</scope>
</reference>
<dbReference type="GO" id="GO:0003723">
    <property type="term" value="F:RNA binding"/>
    <property type="evidence" value="ECO:0007669"/>
    <property type="project" value="InterPro"/>
</dbReference>
<feature type="non-terminal residue" evidence="2">
    <location>
        <position position="263"/>
    </location>
</feature>
<dbReference type="OrthoDB" id="67933at2759"/>
<gene>
    <name evidence="2" type="ORF">GPM918_LOCUS16671</name>
    <name evidence="3" type="ORF">SRO942_LOCUS16670</name>
</gene>
<evidence type="ECO:0000259" key="1">
    <source>
        <dbReference type="SMART" id="SM00873"/>
    </source>
</evidence>
<evidence type="ECO:0000313" key="3">
    <source>
        <dbReference type="EMBL" id="CAF3827432.1"/>
    </source>
</evidence>
<sequence>TLMPRVLPIRPHILCCIVRHIDLKTPGNMKKFLNLQNEIHDDLCVKRTVATIATHDLNLIKGDLIYDAYDPDEIGVRRNKLISARDYYDQLWKEAEQERKAKKRNQLSGINKYLTLLTDKQYFPCLADSERFVISLPPLTNSERTKITSQTQDILIEITSSQTIDACKRVMNALLRGMLKIQLGKQNEKLKSSNSDNIVESKFNSLSINDDNNKIVSQIHQTLILQQTRIVDQNGTLKNVYPSRTDLEWVQNEASVIIERTVE</sequence>
<dbReference type="InterPro" id="IPR020825">
    <property type="entry name" value="Phe-tRNA_synthase-like_B3/B4"/>
</dbReference>
<accession>A0A814KZ45</accession>
<dbReference type="GO" id="GO:0006432">
    <property type="term" value="P:phenylalanyl-tRNA aminoacylation"/>
    <property type="evidence" value="ECO:0007669"/>
    <property type="project" value="InterPro"/>
</dbReference>
<dbReference type="PANTHER" id="PTHR10947:SF3">
    <property type="entry name" value="LEUCINE-RICH REPEAT-CONTAINING PROTEIN 47"/>
    <property type="match status" value="1"/>
</dbReference>
<dbReference type="Gene3D" id="3.50.40.10">
    <property type="entry name" value="Phenylalanyl-trna Synthetase, Chain B, domain 3"/>
    <property type="match status" value="1"/>
</dbReference>
<evidence type="ECO:0000313" key="2">
    <source>
        <dbReference type="EMBL" id="CAF1058845.1"/>
    </source>
</evidence>
<organism evidence="2 4">
    <name type="scientific">Didymodactylos carnosus</name>
    <dbReference type="NCBI Taxonomy" id="1234261"/>
    <lineage>
        <taxon>Eukaryota</taxon>
        <taxon>Metazoa</taxon>
        <taxon>Spiralia</taxon>
        <taxon>Gnathifera</taxon>
        <taxon>Rotifera</taxon>
        <taxon>Eurotatoria</taxon>
        <taxon>Bdelloidea</taxon>
        <taxon>Philodinida</taxon>
        <taxon>Philodinidae</taxon>
        <taxon>Didymodactylos</taxon>
    </lineage>
</organism>
<dbReference type="AlphaFoldDB" id="A0A814KZ45"/>
<feature type="domain" description="B3/B4 tRNA-binding" evidence="1">
    <location>
        <begin position="9"/>
        <end position="183"/>
    </location>
</feature>
<dbReference type="EMBL" id="CAJNOQ010004430">
    <property type="protein sequence ID" value="CAF1058845.1"/>
    <property type="molecule type" value="Genomic_DNA"/>
</dbReference>
<name>A0A814KZ45_9BILA</name>
<dbReference type="Proteomes" id="UP000663829">
    <property type="component" value="Unassembled WGS sequence"/>
</dbReference>
<dbReference type="PANTHER" id="PTHR10947">
    <property type="entry name" value="PHENYLALANYL-TRNA SYNTHETASE BETA CHAIN AND LEUCINE-RICH REPEAT-CONTAINING PROTEIN 47"/>
    <property type="match status" value="1"/>
</dbReference>
<evidence type="ECO:0000313" key="4">
    <source>
        <dbReference type="Proteomes" id="UP000663829"/>
    </source>
</evidence>
<proteinExistence type="predicted"/>
<dbReference type="Proteomes" id="UP000681722">
    <property type="component" value="Unassembled WGS sequence"/>
</dbReference>
<dbReference type="GO" id="GO:0004826">
    <property type="term" value="F:phenylalanine-tRNA ligase activity"/>
    <property type="evidence" value="ECO:0007669"/>
    <property type="project" value="InterPro"/>
</dbReference>
<keyword evidence="4" id="KW-1185">Reference proteome</keyword>